<dbReference type="SUPFAM" id="SSF56112">
    <property type="entry name" value="Protein kinase-like (PK-like)"/>
    <property type="match status" value="1"/>
</dbReference>
<name>C7MQ58_SACVD</name>
<evidence type="ECO:0000256" key="5">
    <source>
        <dbReference type="ARBA" id="ARBA00022777"/>
    </source>
</evidence>
<evidence type="ECO:0000256" key="4">
    <source>
        <dbReference type="ARBA" id="ARBA00022741"/>
    </source>
</evidence>
<dbReference type="Proteomes" id="UP000000841">
    <property type="component" value="Chromosome"/>
</dbReference>
<feature type="compositionally biased region" description="Polar residues" evidence="7">
    <location>
        <begin position="313"/>
        <end position="325"/>
    </location>
</feature>
<keyword evidence="3" id="KW-0808">Transferase</keyword>
<keyword evidence="4" id="KW-0547">Nucleotide-binding</keyword>
<dbReference type="SMART" id="SM00220">
    <property type="entry name" value="S_TKc"/>
    <property type="match status" value="1"/>
</dbReference>
<dbReference type="InterPro" id="IPR000719">
    <property type="entry name" value="Prot_kinase_dom"/>
</dbReference>
<dbReference type="Gene3D" id="1.10.510.10">
    <property type="entry name" value="Transferase(Phosphotransferase) domain 1"/>
    <property type="match status" value="1"/>
</dbReference>
<dbReference type="Pfam" id="PF00069">
    <property type="entry name" value="Pkinase"/>
    <property type="match status" value="1"/>
</dbReference>
<dbReference type="eggNOG" id="COG0515">
    <property type="taxonomic scope" value="Bacteria"/>
</dbReference>
<dbReference type="HOGENOM" id="CLU_000288_63_44_11"/>
<evidence type="ECO:0000256" key="6">
    <source>
        <dbReference type="ARBA" id="ARBA00022840"/>
    </source>
</evidence>
<protein>
    <recommendedName>
        <fullName evidence="1">non-specific serine/threonine protein kinase</fullName>
        <ecNumber evidence="1">2.7.11.1</ecNumber>
    </recommendedName>
</protein>
<dbReference type="InterPro" id="IPR019734">
    <property type="entry name" value="TPR_rpt"/>
</dbReference>
<evidence type="ECO:0000313" key="10">
    <source>
        <dbReference type="Proteomes" id="UP000000841"/>
    </source>
</evidence>
<keyword evidence="5 9" id="KW-0418">Kinase</keyword>
<gene>
    <name evidence="9" type="ordered locus">Svir_35230</name>
</gene>
<dbReference type="PANTHER" id="PTHR43289:SF6">
    <property type="entry name" value="SERINE_THREONINE-PROTEIN KINASE NEKL-3"/>
    <property type="match status" value="1"/>
</dbReference>
<reference evidence="9 10" key="1">
    <citation type="journal article" date="2009" name="Stand. Genomic Sci.">
        <title>Complete genome sequence of Saccharomonospora viridis type strain (P101).</title>
        <authorList>
            <person name="Pati A."/>
            <person name="Sikorski J."/>
            <person name="Nolan M."/>
            <person name="Lapidus A."/>
            <person name="Copeland A."/>
            <person name="Glavina Del Rio T."/>
            <person name="Lucas S."/>
            <person name="Chen F."/>
            <person name="Tice H."/>
            <person name="Pitluck S."/>
            <person name="Cheng J.F."/>
            <person name="Chertkov O."/>
            <person name="Brettin T."/>
            <person name="Han C."/>
            <person name="Detter J.C."/>
            <person name="Kuske C."/>
            <person name="Bruce D."/>
            <person name="Goodwin L."/>
            <person name="Chain P."/>
            <person name="D'haeseleer P."/>
            <person name="Chen A."/>
            <person name="Palaniappan K."/>
            <person name="Ivanova N."/>
            <person name="Mavromatis K."/>
            <person name="Mikhailova N."/>
            <person name="Rohde M."/>
            <person name="Tindall B.J."/>
            <person name="Goker M."/>
            <person name="Bristow J."/>
            <person name="Eisen J.A."/>
            <person name="Markowitz V."/>
            <person name="Hugenholtz P."/>
            <person name="Kyrpides N.C."/>
            <person name="Klenk H.P."/>
        </authorList>
    </citation>
    <scope>NUCLEOTIDE SEQUENCE [LARGE SCALE GENOMIC DNA]</scope>
    <source>
        <strain evidence="10">ATCC 15386 / DSM 43017 / JCM 3036 / NBRC 12207 / P101</strain>
    </source>
</reference>
<proteinExistence type="predicted"/>
<dbReference type="EMBL" id="CP001683">
    <property type="protein sequence ID" value="ACU98481.1"/>
    <property type="molecule type" value="Genomic_DNA"/>
</dbReference>
<dbReference type="CDD" id="cd14014">
    <property type="entry name" value="STKc_PknB_like"/>
    <property type="match status" value="1"/>
</dbReference>
<accession>C7MQ58</accession>
<dbReference type="PROSITE" id="PS50011">
    <property type="entry name" value="PROTEIN_KINASE_DOM"/>
    <property type="match status" value="1"/>
</dbReference>
<evidence type="ECO:0000256" key="3">
    <source>
        <dbReference type="ARBA" id="ARBA00022679"/>
    </source>
</evidence>
<evidence type="ECO:0000256" key="1">
    <source>
        <dbReference type="ARBA" id="ARBA00012513"/>
    </source>
</evidence>
<evidence type="ECO:0000313" key="9">
    <source>
        <dbReference type="EMBL" id="ACU98481.1"/>
    </source>
</evidence>
<dbReference type="eggNOG" id="COG0457">
    <property type="taxonomic scope" value="Bacteria"/>
</dbReference>
<dbReference type="Gene3D" id="3.30.200.20">
    <property type="entry name" value="Phosphorylase Kinase, domain 1"/>
    <property type="match status" value="1"/>
</dbReference>
<dbReference type="KEGG" id="svi:Svir_35230"/>
<dbReference type="PROSITE" id="PS00108">
    <property type="entry name" value="PROTEIN_KINASE_ST"/>
    <property type="match status" value="1"/>
</dbReference>
<dbReference type="FunFam" id="1.10.510.10:FF:000021">
    <property type="entry name" value="Serine/threonine protein kinase"/>
    <property type="match status" value="1"/>
</dbReference>
<sequence>MKQRTIGNGRYELRPLAQGGMGEVWVGRDTRLDREVAVKFVRFADNVSKDEIVRRFVRESRITARLRHPGVPVIFDVGTENGKPYLVMERVHGISIRDLLAKQDRLSIGWAATIAAQTCAVLAAAHRESLVHRDLKPGNLMLEPEGTVKVLDFGLAVALDLAEVSQITRTGQSVGTPAYMAPEQVLAAMSEPRTDLYALGCTFYEMLTGRPVFTGQTSYAVMNKQVDERPEPVRSLRPDVPSELDSLVEELLEKKPEERPGSAQEVYERLLPFAVETDPIPDVSSPLGTRNPLRMYAAVVSQSFVESVGATSLPTESRVNSLPTSQEEKTALATPDSALSRMREPTTRDDIEEARADAGELATQARYQEAAEVLAAVAKGAAETFGATDDDVLTVRLELANVLFEGGDYRAAAPVYEKLIEDFIRRNGHDNELAFRCRAQYAECQARLGKTSEAVSVAAKLLDDFSRMYEKADPRTLNLRQQIGLWQLAAGQRDEAGSTLQQLLEDLLLHYGEQHPTVSYIRNLLAGLEKS</sequence>
<evidence type="ECO:0000259" key="8">
    <source>
        <dbReference type="PROSITE" id="PS50011"/>
    </source>
</evidence>
<dbReference type="InterPro" id="IPR011990">
    <property type="entry name" value="TPR-like_helical_dom_sf"/>
</dbReference>
<feature type="domain" description="Protein kinase" evidence="8">
    <location>
        <begin position="10"/>
        <end position="274"/>
    </location>
</feature>
<dbReference type="GO" id="GO:0005524">
    <property type="term" value="F:ATP binding"/>
    <property type="evidence" value="ECO:0007669"/>
    <property type="project" value="UniProtKB-KW"/>
</dbReference>
<keyword evidence="6" id="KW-0067">ATP-binding</keyword>
<dbReference type="Pfam" id="PF13174">
    <property type="entry name" value="TPR_6"/>
    <property type="match status" value="1"/>
</dbReference>
<dbReference type="PANTHER" id="PTHR43289">
    <property type="entry name" value="MITOGEN-ACTIVATED PROTEIN KINASE KINASE KINASE 20-RELATED"/>
    <property type="match status" value="1"/>
</dbReference>
<dbReference type="GO" id="GO:0004674">
    <property type="term" value="F:protein serine/threonine kinase activity"/>
    <property type="evidence" value="ECO:0007669"/>
    <property type="project" value="UniProtKB-KW"/>
</dbReference>
<organism evidence="9 10">
    <name type="scientific">Saccharomonospora viridis (strain ATCC 15386 / DSM 43017 / JCM 3036 / CCUG 5913 / NBRC 12207 / NCIMB 9602 / P101)</name>
    <name type="common">Thermoactinomyces viridis</name>
    <dbReference type="NCBI Taxonomy" id="471857"/>
    <lineage>
        <taxon>Bacteria</taxon>
        <taxon>Bacillati</taxon>
        <taxon>Actinomycetota</taxon>
        <taxon>Actinomycetes</taxon>
        <taxon>Pseudonocardiales</taxon>
        <taxon>Pseudonocardiaceae</taxon>
        <taxon>Saccharomonospora</taxon>
    </lineage>
</organism>
<feature type="region of interest" description="Disordered" evidence="7">
    <location>
        <begin position="313"/>
        <end position="347"/>
    </location>
</feature>
<dbReference type="RefSeq" id="WP_015787791.1">
    <property type="nucleotide sequence ID" value="NC_013159.1"/>
</dbReference>
<dbReference type="AlphaFoldDB" id="C7MQ58"/>
<keyword evidence="10" id="KW-1185">Reference proteome</keyword>
<dbReference type="InterPro" id="IPR008271">
    <property type="entry name" value="Ser/Thr_kinase_AS"/>
</dbReference>
<dbReference type="InterPro" id="IPR011009">
    <property type="entry name" value="Kinase-like_dom_sf"/>
</dbReference>
<dbReference type="SUPFAM" id="SSF48452">
    <property type="entry name" value="TPR-like"/>
    <property type="match status" value="1"/>
</dbReference>
<dbReference type="EC" id="2.7.11.1" evidence="1"/>
<evidence type="ECO:0000256" key="7">
    <source>
        <dbReference type="SAM" id="MobiDB-lite"/>
    </source>
</evidence>
<keyword evidence="2 9" id="KW-0723">Serine/threonine-protein kinase</keyword>
<dbReference type="Gene3D" id="1.25.40.10">
    <property type="entry name" value="Tetratricopeptide repeat domain"/>
    <property type="match status" value="1"/>
</dbReference>
<evidence type="ECO:0000256" key="2">
    <source>
        <dbReference type="ARBA" id="ARBA00022527"/>
    </source>
</evidence>
<dbReference type="STRING" id="471857.Svir_35230"/>